<reference evidence="3" key="1">
    <citation type="journal article" date="2019" name="Int. J. Syst. Evol. Microbiol.">
        <title>The Global Catalogue of Microorganisms (GCM) 10K type strain sequencing project: providing services to taxonomists for standard genome sequencing and annotation.</title>
        <authorList>
            <consortium name="The Broad Institute Genomics Platform"/>
            <consortium name="The Broad Institute Genome Sequencing Center for Infectious Disease"/>
            <person name="Wu L."/>
            <person name="Ma J."/>
        </authorList>
    </citation>
    <scope>NUCLEOTIDE SEQUENCE [LARGE SCALE GENOMIC DNA]</scope>
    <source>
        <strain evidence="3">NBRC 108728</strain>
    </source>
</reference>
<dbReference type="Pfam" id="PF19040">
    <property type="entry name" value="SGNH"/>
    <property type="match status" value="1"/>
</dbReference>
<evidence type="ECO:0000313" key="2">
    <source>
        <dbReference type="EMBL" id="BDZ48181.1"/>
    </source>
</evidence>
<sequence length="156" mass="16730">MIQFALDRSPDLIVLSDAVNLVDVLDSGSSGPAATTEWADGTLRTLERLASTHARLVVLSNPPAGPSLATCPTRFLEPASCATTPDERYLIKRTAESRAVTAARRTDIDAHFVDVEVWFCLDGTCPAFLGPHLVRADRTHLTDDLGRALAPSFAGD</sequence>
<evidence type="ECO:0000259" key="1">
    <source>
        <dbReference type="Pfam" id="PF19040"/>
    </source>
</evidence>
<dbReference type="Proteomes" id="UP001321486">
    <property type="component" value="Chromosome"/>
</dbReference>
<keyword evidence="3" id="KW-1185">Reference proteome</keyword>
<protein>
    <recommendedName>
        <fullName evidence="1">SGNH domain-containing protein</fullName>
    </recommendedName>
</protein>
<proteinExistence type="predicted"/>
<organism evidence="2 3">
    <name type="scientific">Frondihabitans sucicola</name>
    <dbReference type="NCBI Taxonomy" id="1268041"/>
    <lineage>
        <taxon>Bacteria</taxon>
        <taxon>Bacillati</taxon>
        <taxon>Actinomycetota</taxon>
        <taxon>Actinomycetes</taxon>
        <taxon>Micrococcales</taxon>
        <taxon>Microbacteriaceae</taxon>
        <taxon>Frondihabitans</taxon>
    </lineage>
</organism>
<dbReference type="EMBL" id="AP027732">
    <property type="protein sequence ID" value="BDZ48181.1"/>
    <property type="molecule type" value="Genomic_DNA"/>
</dbReference>
<gene>
    <name evidence="2" type="ORF">GCM10025867_04220</name>
</gene>
<evidence type="ECO:0000313" key="3">
    <source>
        <dbReference type="Proteomes" id="UP001321486"/>
    </source>
</evidence>
<dbReference type="InterPro" id="IPR043968">
    <property type="entry name" value="SGNH"/>
</dbReference>
<accession>A0ABM8GIG6</accession>
<name>A0ABM8GIG6_9MICO</name>
<feature type="domain" description="SGNH" evidence="1">
    <location>
        <begin position="7"/>
        <end position="154"/>
    </location>
</feature>
<dbReference type="SUPFAM" id="SSF52266">
    <property type="entry name" value="SGNH hydrolase"/>
    <property type="match status" value="1"/>
</dbReference>